<dbReference type="InterPro" id="IPR050768">
    <property type="entry name" value="UPF0353/GerABKA_families"/>
</dbReference>
<evidence type="ECO:0000256" key="4">
    <source>
        <dbReference type="SAM" id="Phobius"/>
    </source>
</evidence>
<dbReference type="Proteomes" id="UP000632125">
    <property type="component" value="Unassembled WGS sequence"/>
</dbReference>
<reference evidence="5" key="1">
    <citation type="submission" date="2020-09" db="EMBL/GenBank/DDBJ databases">
        <title>A novel bacterium of genus Paenibacillus, isolated from South China Sea.</title>
        <authorList>
            <person name="Huang H."/>
            <person name="Mo K."/>
            <person name="Hu Y."/>
        </authorList>
    </citation>
    <scope>NUCLEOTIDE SEQUENCE</scope>
    <source>
        <strain evidence="5">IB182493</strain>
    </source>
</reference>
<keyword evidence="6" id="KW-1185">Reference proteome</keyword>
<keyword evidence="4" id="KW-1133">Transmembrane helix</keyword>
<evidence type="ECO:0000313" key="6">
    <source>
        <dbReference type="Proteomes" id="UP000632125"/>
    </source>
</evidence>
<dbReference type="PIRSF" id="PIRSF005690">
    <property type="entry name" value="GerBA"/>
    <property type="match status" value="1"/>
</dbReference>
<sequence>MTTRLRKGLTGNTTAFDDPVSEYAEKALSDDINQNKTIIEQAFQRCSDLVCRIIRNQDQVDKPKLLIAYLGTLADEPKVREQIVIPLSTDQRERFAVETEAYEDESMPAAKKVVTSKWAEIIRLILRGYAAVFTDGEDRAVCFAVGGMLKRSIDEPASEPVIRGSREGFIERLPVNVGLLRHYIRTPRLKMEAFAIGDLTETKVLVAYIDGLADDSVVDQLRKKIASIQIDGILETGALEELIVDDPFPIFPLVLATERPDAVAGSLLEGRVAVLVDNTPFVLVVPVTFWTGLQASEDYNLRYPVATFTRWIRFIFLFIAIFAPSFFVAVTSFHQEMIPTSLLLSIASAREPVPFPVMIEALLMEIMFEALREAGVRLPKTIGQTVSIVGGLVIGQAAVQAGLISTPIVIVVSTTGIAALLIPRFTYANGVRLLRFPIILLAGSLGLYGIALGFMGILLYVVHLKSFGVPYFTPIAPFSLRAVKDVWTRAPRKNGRGLSAPSRESGVKAQLQDGGGE</sequence>
<keyword evidence="4" id="KW-0812">Transmembrane</keyword>
<evidence type="ECO:0000313" key="5">
    <source>
        <dbReference type="EMBL" id="MBD2867995.1"/>
    </source>
</evidence>
<keyword evidence="2 4" id="KW-0472">Membrane</keyword>
<dbReference type="InterPro" id="IPR004995">
    <property type="entry name" value="Spore_Ger"/>
</dbReference>
<gene>
    <name evidence="5" type="ORF">IDH41_05375</name>
</gene>
<name>A0A927H4K7_9BACL</name>
<organism evidence="5 6">
    <name type="scientific">Paenibacillus arenilitoris</name>
    <dbReference type="NCBI Taxonomy" id="2772299"/>
    <lineage>
        <taxon>Bacteria</taxon>
        <taxon>Bacillati</taxon>
        <taxon>Bacillota</taxon>
        <taxon>Bacilli</taxon>
        <taxon>Bacillales</taxon>
        <taxon>Paenibacillaceae</taxon>
        <taxon>Paenibacillus</taxon>
    </lineage>
</organism>
<comment type="similarity">
    <text evidence="1">Belongs to the GerABKA family.</text>
</comment>
<dbReference type="EMBL" id="JACXIY010000007">
    <property type="protein sequence ID" value="MBD2867995.1"/>
    <property type="molecule type" value="Genomic_DNA"/>
</dbReference>
<feature type="transmembrane region" description="Helical" evidence="4">
    <location>
        <begin position="311"/>
        <end position="333"/>
    </location>
</feature>
<dbReference type="PANTHER" id="PTHR22550:SF5">
    <property type="entry name" value="LEUCINE ZIPPER PROTEIN 4"/>
    <property type="match status" value="1"/>
</dbReference>
<evidence type="ECO:0000256" key="1">
    <source>
        <dbReference type="ARBA" id="ARBA00005278"/>
    </source>
</evidence>
<dbReference type="Pfam" id="PF03323">
    <property type="entry name" value="GerA"/>
    <property type="match status" value="1"/>
</dbReference>
<feature type="transmembrane region" description="Helical" evidence="4">
    <location>
        <begin position="408"/>
        <end position="427"/>
    </location>
</feature>
<protein>
    <submittedName>
        <fullName evidence="5">Spore germination protein</fullName>
    </submittedName>
</protein>
<dbReference type="PANTHER" id="PTHR22550">
    <property type="entry name" value="SPORE GERMINATION PROTEIN"/>
    <property type="match status" value="1"/>
</dbReference>
<dbReference type="GO" id="GO:0009847">
    <property type="term" value="P:spore germination"/>
    <property type="evidence" value="ECO:0007669"/>
    <property type="project" value="InterPro"/>
</dbReference>
<accession>A0A927H4K7</accession>
<evidence type="ECO:0000256" key="2">
    <source>
        <dbReference type="ARBA" id="ARBA00023136"/>
    </source>
</evidence>
<dbReference type="AlphaFoldDB" id="A0A927H4K7"/>
<feature type="region of interest" description="Disordered" evidence="3">
    <location>
        <begin position="493"/>
        <end position="517"/>
    </location>
</feature>
<feature type="transmembrane region" description="Helical" evidence="4">
    <location>
        <begin position="439"/>
        <end position="462"/>
    </location>
</feature>
<comment type="caution">
    <text evidence="5">The sequence shown here is derived from an EMBL/GenBank/DDBJ whole genome shotgun (WGS) entry which is preliminary data.</text>
</comment>
<dbReference type="RefSeq" id="WP_190858997.1">
    <property type="nucleotide sequence ID" value="NZ_JACXIY010000007.1"/>
</dbReference>
<evidence type="ECO:0000256" key="3">
    <source>
        <dbReference type="SAM" id="MobiDB-lite"/>
    </source>
</evidence>
<dbReference type="GO" id="GO:0016020">
    <property type="term" value="C:membrane"/>
    <property type="evidence" value="ECO:0007669"/>
    <property type="project" value="InterPro"/>
</dbReference>
<proteinExistence type="inferred from homology"/>